<organism evidence="1">
    <name type="scientific">marine metagenome</name>
    <dbReference type="NCBI Taxonomy" id="408172"/>
    <lineage>
        <taxon>unclassified sequences</taxon>
        <taxon>metagenomes</taxon>
        <taxon>ecological metagenomes</taxon>
    </lineage>
</organism>
<dbReference type="InterPro" id="IPR002903">
    <property type="entry name" value="RsmH"/>
</dbReference>
<dbReference type="GO" id="GO:0005737">
    <property type="term" value="C:cytoplasm"/>
    <property type="evidence" value="ECO:0007669"/>
    <property type="project" value="TreeGrafter"/>
</dbReference>
<name>A0A382HC25_9ZZZZ</name>
<dbReference type="Gene3D" id="3.40.50.150">
    <property type="entry name" value="Vaccinia Virus protein VP39"/>
    <property type="match status" value="1"/>
</dbReference>
<gene>
    <name evidence="1" type="ORF">METZ01_LOCUS237576</name>
</gene>
<reference evidence="1" key="1">
    <citation type="submission" date="2018-05" db="EMBL/GenBank/DDBJ databases">
        <authorList>
            <person name="Lanie J.A."/>
            <person name="Ng W.-L."/>
            <person name="Kazmierczak K.M."/>
            <person name="Andrzejewski T.M."/>
            <person name="Davidsen T.M."/>
            <person name="Wayne K.J."/>
            <person name="Tettelin H."/>
            <person name="Glass J.I."/>
            <person name="Rusch D."/>
            <person name="Podicherti R."/>
            <person name="Tsui H.-C.T."/>
            <person name="Winkler M.E."/>
        </authorList>
    </citation>
    <scope>NUCLEOTIDE SEQUENCE</scope>
</reference>
<dbReference type="GO" id="GO:0071424">
    <property type="term" value="F:rRNA (cytosine-N4-)-methyltransferase activity"/>
    <property type="evidence" value="ECO:0007669"/>
    <property type="project" value="TreeGrafter"/>
</dbReference>
<dbReference type="AlphaFoldDB" id="A0A382HC25"/>
<evidence type="ECO:0008006" key="2">
    <source>
        <dbReference type="Google" id="ProtNLM"/>
    </source>
</evidence>
<sequence length="74" mass="8369">FLDSFVNHLTLGGRVVIISYHSLEDRMVKHTFRALKKAGMLKVLTKKPITPTEYEIAQNGRSRSAKLRAAEKVT</sequence>
<dbReference type="EMBL" id="UINC01060326">
    <property type="protein sequence ID" value="SVB84722.1"/>
    <property type="molecule type" value="Genomic_DNA"/>
</dbReference>
<dbReference type="GO" id="GO:0070475">
    <property type="term" value="P:rRNA base methylation"/>
    <property type="evidence" value="ECO:0007669"/>
    <property type="project" value="TreeGrafter"/>
</dbReference>
<feature type="non-terminal residue" evidence="1">
    <location>
        <position position="1"/>
    </location>
</feature>
<dbReference type="Pfam" id="PF01795">
    <property type="entry name" value="Methyltransf_5"/>
    <property type="match status" value="1"/>
</dbReference>
<proteinExistence type="predicted"/>
<dbReference type="PANTHER" id="PTHR11265">
    <property type="entry name" value="S-ADENOSYL-METHYLTRANSFERASE MRAW"/>
    <property type="match status" value="1"/>
</dbReference>
<evidence type="ECO:0000313" key="1">
    <source>
        <dbReference type="EMBL" id="SVB84722.1"/>
    </source>
</evidence>
<dbReference type="PANTHER" id="PTHR11265:SF0">
    <property type="entry name" value="12S RRNA N4-METHYLCYTIDINE METHYLTRANSFERASE"/>
    <property type="match status" value="1"/>
</dbReference>
<protein>
    <recommendedName>
        <fullName evidence="2">16S rRNA (Cytosine(1402)-N(4))-methyltransferase</fullName>
    </recommendedName>
</protein>
<dbReference type="InterPro" id="IPR029063">
    <property type="entry name" value="SAM-dependent_MTases_sf"/>
</dbReference>
<dbReference type="SUPFAM" id="SSF53335">
    <property type="entry name" value="S-adenosyl-L-methionine-dependent methyltransferases"/>
    <property type="match status" value="1"/>
</dbReference>
<accession>A0A382HC25</accession>